<comment type="caution">
    <text evidence="1">The sequence shown here is derived from an EMBL/GenBank/DDBJ whole genome shotgun (WGS) entry which is preliminary data.</text>
</comment>
<reference evidence="1" key="2">
    <citation type="submission" date="2020-11" db="EMBL/GenBank/DDBJ databases">
        <authorList>
            <consortium name="DOE Joint Genome Institute"/>
            <person name="Kuo A."/>
            <person name="Miyauchi S."/>
            <person name="Kiss E."/>
            <person name="Drula E."/>
            <person name="Kohler A."/>
            <person name="Sanchez-Garcia M."/>
            <person name="Andreopoulos B."/>
            <person name="Barry K.W."/>
            <person name="Bonito G."/>
            <person name="Buee M."/>
            <person name="Carver A."/>
            <person name="Chen C."/>
            <person name="Cichocki N."/>
            <person name="Clum A."/>
            <person name="Culley D."/>
            <person name="Crous P.W."/>
            <person name="Fauchery L."/>
            <person name="Girlanda M."/>
            <person name="Hayes R."/>
            <person name="Keri Z."/>
            <person name="Labutti K."/>
            <person name="Lipzen A."/>
            <person name="Lombard V."/>
            <person name="Magnuson J."/>
            <person name="Maillard F."/>
            <person name="Morin E."/>
            <person name="Murat C."/>
            <person name="Nolan M."/>
            <person name="Ohm R."/>
            <person name="Pangilinan J."/>
            <person name="Pereira M."/>
            <person name="Perotto S."/>
            <person name="Peter M."/>
            <person name="Riley R."/>
            <person name="Sitrit Y."/>
            <person name="Stielow B."/>
            <person name="Szollosi G."/>
            <person name="Zifcakova L."/>
            <person name="Stursova M."/>
            <person name="Spatafora J.W."/>
            <person name="Tedersoo L."/>
            <person name="Vaario L.-M."/>
            <person name="Yamada A."/>
            <person name="Yan M."/>
            <person name="Wang P."/>
            <person name="Xu J."/>
            <person name="Bruns T."/>
            <person name="Baldrian P."/>
            <person name="Vilgalys R."/>
            <person name="Henrissat B."/>
            <person name="Grigoriev I.V."/>
            <person name="Hibbett D."/>
            <person name="Nagy L.G."/>
            <person name="Martin F.M."/>
        </authorList>
    </citation>
    <scope>NUCLEOTIDE SEQUENCE</scope>
    <source>
        <strain evidence="1">UH-Tt-Lm1</strain>
    </source>
</reference>
<dbReference type="AlphaFoldDB" id="A0A9P6L604"/>
<sequence length="473" mass="52588">MPHPIVEISELTQVVIDHCLLLGNGRSLASLACTCRAVEEQALSTLWSEQSSLETLIKSTLPPGILHPSNPLPGPTDADWDRFRRYASWMRRLVLGRDCFQSVMSLGLTGGFLCPGLRDLDWSAGRHTFSLHWILLSPKLTRLSLSYSAVLRPPSERDLSIFRSAIMGLDTSLLQFLSLQWWITGETDEQMESLASSVVLRCGAALEQLWIPAPLSDTAVQHIMQLPNLRAWGEVKCGPPKTPDLTLPTIFPRLDYLSLSRQVSLEWITFLTTTARRISSGQDSHPPLNHGPVQRLGRLEAFTSVNLDAVFISPILLFCQLTSLRLNSDCCPVEGCGFSLTDDDIVEIATALPRLEKALLGIACSHNSCQTTTASLVSFSTHCRDLKHLEFHFNTANIRNDLESVSTDPRLDGLPSLRTRDTFHLSLSGAPYTIGEDDVMPVLRGFLRIFPSLNKISGHYAPWKDLNLRLREA</sequence>
<dbReference type="Proteomes" id="UP000736335">
    <property type="component" value="Unassembled WGS sequence"/>
</dbReference>
<evidence type="ECO:0000313" key="1">
    <source>
        <dbReference type="EMBL" id="KAF9783781.1"/>
    </source>
</evidence>
<dbReference type="SUPFAM" id="SSF52047">
    <property type="entry name" value="RNI-like"/>
    <property type="match status" value="1"/>
</dbReference>
<protein>
    <recommendedName>
        <fullName evidence="3">F-box domain-containing protein</fullName>
    </recommendedName>
</protein>
<organism evidence="1 2">
    <name type="scientific">Thelephora terrestris</name>
    <dbReference type="NCBI Taxonomy" id="56493"/>
    <lineage>
        <taxon>Eukaryota</taxon>
        <taxon>Fungi</taxon>
        <taxon>Dikarya</taxon>
        <taxon>Basidiomycota</taxon>
        <taxon>Agaricomycotina</taxon>
        <taxon>Agaricomycetes</taxon>
        <taxon>Thelephorales</taxon>
        <taxon>Thelephoraceae</taxon>
        <taxon>Thelephora</taxon>
    </lineage>
</organism>
<evidence type="ECO:0000313" key="2">
    <source>
        <dbReference type="Proteomes" id="UP000736335"/>
    </source>
</evidence>
<name>A0A9P6L604_9AGAM</name>
<gene>
    <name evidence="1" type="ORF">BJ322DRAFT_1109630</name>
</gene>
<dbReference type="Gene3D" id="3.80.10.10">
    <property type="entry name" value="Ribonuclease Inhibitor"/>
    <property type="match status" value="1"/>
</dbReference>
<evidence type="ECO:0008006" key="3">
    <source>
        <dbReference type="Google" id="ProtNLM"/>
    </source>
</evidence>
<reference evidence="1" key="1">
    <citation type="journal article" date="2020" name="Nat. Commun.">
        <title>Large-scale genome sequencing of mycorrhizal fungi provides insights into the early evolution of symbiotic traits.</title>
        <authorList>
            <person name="Miyauchi S."/>
            <person name="Kiss E."/>
            <person name="Kuo A."/>
            <person name="Drula E."/>
            <person name="Kohler A."/>
            <person name="Sanchez-Garcia M."/>
            <person name="Morin E."/>
            <person name="Andreopoulos B."/>
            <person name="Barry K.W."/>
            <person name="Bonito G."/>
            <person name="Buee M."/>
            <person name="Carver A."/>
            <person name="Chen C."/>
            <person name="Cichocki N."/>
            <person name="Clum A."/>
            <person name="Culley D."/>
            <person name="Crous P.W."/>
            <person name="Fauchery L."/>
            <person name="Girlanda M."/>
            <person name="Hayes R.D."/>
            <person name="Keri Z."/>
            <person name="LaButti K."/>
            <person name="Lipzen A."/>
            <person name="Lombard V."/>
            <person name="Magnuson J."/>
            <person name="Maillard F."/>
            <person name="Murat C."/>
            <person name="Nolan M."/>
            <person name="Ohm R.A."/>
            <person name="Pangilinan J."/>
            <person name="Pereira M.F."/>
            <person name="Perotto S."/>
            <person name="Peter M."/>
            <person name="Pfister S."/>
            <person name="Riley R."/>
            <person name="Sitrit Y."/>
            <person name="Stielow J.B."/>
            <person name="Szollosi G."/>
            <person name="Zifcakova L."/>
            <person name="Stursova M."/>
            <person name="Spatafora J.W."/>
            <person name="Tedersoo L."/>
            <person name="Vaario L.M."/>
            <person name="Yamada A."/>
            <person name="Yan M."/>
            <person name="Wang P."/>
            <person name="Xu J."/>
            <person name="Bruns T."/>
            <person name="Baldrian P."/>
            <person name="Vilgalys R."/>
            <person name="Dunand C."/>
            <person name="Henrissat B."/>
            <person name="Grigoriev I.V."/>
            <person name="Hibbett D."/>
            <person name="Nagy L.G."/>
            <person name="Martin F.M."/>
        </authorList>
    </citation>
    <scope>NUCLEOTIDE SEQUENCE</scope>
    <source>
        <strain evidence="1">UH-Tt-Lm1</strain>
    </source>
</reference>
<proteinExistence type="predicted"/>
<keyword evidence="2" id="KW-1185">Reference proteome</keyword>
<dbReference type="InterPro" id="IPR032675">
    <property type="entry name" value="LRR_dom_sf"/>
</dbReference>
<dbReference type="EMBL" id="WIUZ02000009">
    <property type="protein sequence ID" value="KAF9783781.1"/>
    <property type="molecule type" value="Genomic_DNA"/>
</dbReference>
<accession>A0A9P6L604</accession>
<dbReference type="OrthoDB" id="3067012at2759"/>